<evidence type="ECO:0000256" key="2">
    <source>
        <dbReference type="ARBA" id="ARBA00023125"/>
    </source>
</evidence>
<dbReference type="SUPFAM" id="SSF46785">
    <property type="entry name" value="Winged helix' DNA-binding domain"/>
    <property type="match status" value="1"/>
</dbReference>
<evidence type="ECO:0000256" key="3">
    <source>
        <dbReference type="ARBA" id="ARBA00023163"/>
    </source>
</evidence>
<dbReference type="InterPro" id="IPR036388">
    <property type="entry name" value="WH-like_DNA-bd_sf"/>
</dbReference>
<evidence type="ECO:0000313" key="5">
    <source>
        <dbReference type="Proteomes" id="UP000199034"/>
    </source>
</evidence>
<name>A0A1G7A126_9ACTN</name>
<protein>
    <submittedName>
        <fullName evidence="4">DNA-binding transcriptional regulator, MarR family</fullName>
    </submittedName>
</protein>
<dbReference type="EMBL" id="FMZM01000014">
    <property type="protein sequence ID" value="SDE08441.1"/>
    <property type="molecule type" value="Genomic_DNA"/>
</dbReference>
<dbReference type="PROSITE" id="PS01117">
    <property type="entry name" value="HTH_MARR_1"/>
    <property type="match status" value="1"/>
</dbReference>
<dbReference type="PANTHER" id="PTHR33164:SF43">
    <property type="entry name" value="HTH-TYPE TRANSCRIPTIONAL REPRESSOR YETL"/>
    <property type="match status" value="1"/>
</dbReference>
<dbReference type="STRING" id="1045774.SAMN05421872_114132"/>
<evidence type="ECO:0000313" key="4">
    <source>
        <dbReference type="EMBL" id="SDE08441.1"/>
    </source>
</evidence>
<dbReference type="InterPro" id="IPR036390">
    <property type="entry name" value="WH_DNA-bd_sf"/>
</dbReference>
<dbReference type="AlphaFoldDB" id="A0A1G7A126"/>
<dbReference type="SMART" id="SM00347">
    <property type="entry name" value="HTH_MARR"/>
    <property type="match status" value="1"/>
</dbReference>
<organism evidence="4 5">
    <name type="scientific">Nocardioides lianchengensis</name>
    <dbReference type="NCBI Taxonomy" id="1045774"/>
    <lineage>
        <taxon>Bacteria</taxon>
        <taxon>Bacillati</taxon>
        <taxon>Actinomycetota</taxon>
        <taxon>Actinomycetes</taxon>
        <taxon>Propionibacteriales</taxon>
        <taxon>Nocardioidaceae</taxon>
        <taxon>Nocardioides</taxon>
    </lineage>
</organism>
<accession>A0A1G7A126</accession>
<dbReference type="PANTHER" id="PTHR33164">
    <property type="entry name" value="TRANSCRIPTIONAL REGULATOR, MARR FAMILY"/>
    <property type="match status" value="1"/>
</dbReference>
<evidence type="ECO:0000256" key="1">
    <source>
        <dbReference type="ARBA" id="ARBA00023015"/>
    </source>
</evidence>
<keyword evidence="1" id="KW-0805">Transcription regulation</keyword>
<sequence>MSEPGINPPTTEALRELVAAAFEVRRAVLRRTGLTEAELRAIEHLSDTPSSPGDLARLLHLTTGAATGVVDRLEGRGHVERRPHPSDRRRMEVHLTASGHAEVDHQLAPMLDPLTRLDASLGEDERAVVLKFLHDAVEAFHELVDADG</sequence>
<dbReference type="PROSITE" id="PS50995">
    <property type="entry name" value="HTH_MARR_2"/>
    <property type="match status" value="1"/>
</dbReference>
<dbReference type="PRINTS" id="PR00598">
    <property type="entry name" value="HTHMARR"/>
</dbReference>
<dbReference type="Proteomes" id="UP000199034">
    <property type="component" value="Unassembled WGS sequence"/>
</dbReference>
<dbReference type="InterPro" id="IPR000835">
    <property type="entry name" value="HTH_MarR-typ"/>
</dbReference>
<dbReference type="RefSeq" id="WP_170867206.1">
    <property type="nucleotide sequence ID" value="NZ_FMZM01000014.1"/>
</dbReference>
<dbReference type="GO" id="GO:0006950">
    <property type="term" value="P:response to stress"/>
    <property type="evidence" value="ECO:0007669"/>
    <property type="project" value="TreeGrafter"/>
</dbReference>
<keyword evidence="2 4" id="KW-0238">DNA-binding</keyword>
<reference evidence="5" key="1">
    <citation type="submission" date="2016-10" db="EMBL/GenBank/DDBJ databases">
        <authorList>
            <person name="Varghese N."/>
            <person name="Submissions S."/>
        </authorList>
    </citation>
    <scope>NUCLEOTIDE SEQUENCE [LARGE SCALE GENOMIC DNA]</scope>
    <source>
        <strain evidence="5">CGMCC 4.6858</strain>
    </source>
</reference>
<dbReference type="InterPro" id="IPR023187">
    <property type="entry name" value="Tscrpt_reg_MarR-type_CS"/>
</dbReference>
<dbReference type="Gene3D" id="1.10.10.10">
    <property type="entry name" value="Winged helix-like DNA-binding domain superfamily/Winged helix DNA-binding domain"/>
    <property type="match status" value="1"/>
</dbReference>
<dbReference type="GO" id="GO:0003700">
    <property type="term" value="F:DNA-binding transcription factor activity"/>
    <property type="evidence" value="ECO:0007669"/>
    <property type="project" value="InterPro"/>
</dbReference>
<dbReference type="InterPro" id="IPR039422">
    <property type="entry name" value="MarR/SlyA-like"/>
</dbReference>
<proteinExistence type="predicted"/>
<dbReference type="Pfam" id="PF12802">
    <property type="entry name" value="MarR_2"/>
    <property type="match status" value="1"/>
</dbReference>
<dbReference type="GO" id="GO:0003677">
    <property type="term" value="F:DNA binding"/>
    <property type="evidence" value="ECO:0007669"/>
    <property type="project" value="UniProtKB-KW"/>
</dbReference>
<gene>
    <name evidence="4" type="ORF">SAMN05421872_114132</name>
</gene>
<keyword evidence="3" id="KW-0804">Transcription</keyword>
<keyword evidence="5" id="KW-1185">Reference proteome</keyword>